<evidence type="ECO:0000313" key="2">
    <source>
        <dbReference type="Proteomes" id="UP000193922"/>
    </source>
</evidence>
<comment type="caution">
    <text evidence="1">The sequence shown here is derived from an EMBL/GenBank/DDBJ whole genome shotgun (WGS) entry which is preliminary data.</text>
</comment>
<organism evidence="1 2">
    <name type="scientific">Linderina pennispora</name>
    <dbReference type="NCBI Taxonomy" id="61395"/>
    <lineage>
        <taxon>Eukaryota</taxon>
        <taxon>Fungi</taxon>
        <taxon>Fungi incertae sedis</taxon>
        <taxon>Zoopagomycota</taxon>
        <taxon>Kickxellomycotina</taxon>
        <taxon>Kickxellomycetes</taxon>
        <taxon>Kickxellales</taxon>
        <taxon>Kickxellaceae</taxon>
        <taxon>Linderina</taxon>
    </lineage>
</organism>
<dbReference type="GeneID" id="63803033"/>
<dbReference type="Proteomes" id="UP000193922">
    <property type="component" value="Unassembled WGS sequence"/>
</dbReference>
<accession>A0A1Y1WN82</accession>
<dbReference type="AlphaFoldDB" id="A0A1Y1WN82"/>
<name>A0A1Y1WN82_9FUNG</name>
<dbReference type="EMBL" id="MCFD01000001">
    <property type="protein sequence ID" value="ORX75017.1"/>
    <property type="molecule type" value="Genomic_DNA"/>
</dbReference>
<protein>
    <submittedName>
        <fullName evidence="1">Uncharacterized protein</fullName>
    </submittedName>
</protein>
<sequence length="98" mass="10997">MRCAEELEASKGTEVQYLWLHTCHRLYRNIEVWLTVRISVHCTPTLSSSFSSSPSSCLQNYPTSKRSIHTVLSPRTSVFILHSSESGVVDGLNESTIL</sequence>
<evidence type="ECO:0000313" key="1">
    <source>
        <dbReference type="EMBL" id="ORX75017.1"/>
    </source>
</evidence>
<keyword evidence="2" id="KW-1185">Reference proteome</keyword>
<dbReference type="RefSeq" id="XP_040748228.1">
    <property type="nucleotide sequence ID" value="XM_040886385.1"/>
</dbReference>
<gene>
    <name evidence="1" type="ORF">DL89DRAFT_264812</name>
</gene>
<reference evidence="1 2" key="1">
    <citation type="submission" date="2016-07" db="EMBL/GenBank/DDBJ databases">
        <title>Pervasive Adenine N6-methylation of Active Genes in Fungi.</title>
        <authorList>
            <consortium name="DOE Joint Genome Institute"/>
            <person name="Mondo S.J."/>
            <person name="Dannebaum R.O."/>
            <person name="Kuo R.C."/>
            <person name="Labutti K."/>
            <person name="Haridas S."/>
            <person name="Kuo A."/>
            <person name="Salamov A."/>
            <person name="Ahrendt S.R."/>
            <person name="Lipzen A."/>
            <person name="Sullivan W."/>
            <person name="Andreopoulos W.B."/>
            <person name="Clum A."/>
            <person name="Lindquist E."/>
            <person name="Daum C."/>
            <person name="Ramamoorthy G.K."/>
            <person name="Gryganskyi A."/>
            <person name="Culley D."/>
            <person name="Magnuson J.K."/>
            <person name="James T.Y."/>
            <person name="O'Malley M.A."/>
            <person name="Stajich J.E."/>
            <person name="Spatafora J.W."/>
            <person name="Visel A."/>
            <person name="Grigoriev I.V."/>
        </authorList>
    </citation>
    <scope>NUCLEOTIDE SEQUENCE [LARGE SCALE GENOMIC DNA]</scope>
    <source>
        <strain evidence="1 2">ATCC 12442</strain>
    </source>
</reference>
<proteinExistence type="predicted"/>